<keyword evidence="2" id="KW-1185">Reference proteome</keyword>
<dbReference type="AlphaFoldDB" id="A0A2S9I8C8"/>
<evidence type="ECO:0000313" key="2">
    <source>
        <dbReference type="Proteomes" id="UP000239181"/>
    </source>
</evidence>
<gene>
    <name evidence="1" type="ORF">CQW29_18780</name>
</gene>
<dbReference type="EMBL" id="PDET01000014">
    <property type="protein sequence ID" value="PRD14047.1"/>
    <property type="molecule type" value="Genomic_DNA"/>
</dbReference>
<organism evidence="1 2">
    <name type="scientific">Pantoea coffeiphila</name>
    <dbReference type="NCBI Taxonomy" id="1465635"/>
    <lineage>
        <taxon>Bacteria</taxon>
        <taxon>Pseudomonadati</taxon>
        <taxon>Pseudomonadota</taxon>
        <taxon>Gammaproteobacteria</taxon>
        <taxon>Enterobacterales</taxon>
        <taxon>Erwiniaceae</taxon>
        <taxon>Pantoea</taxon>
    </lineage>
</organism>
<sequence length="72" mass="8106">MAAIIMENGAQDKCCREGKSAEKRQDAFIPALAVNKTTVTVFRRRIFVLKYRQSPQSMTYTLTNSPALPTQL</sequence>
<accession>A0A2S9I8C8</accession>
<protein>
    <submittedName>
        <fullName evidence="1">Uncharacterized protein</fullName>
    </submittedName>
</protein>
<reference evidence="1 2" key="1">
    <citation type="submission" date="2017-10" db="EMBL/GenBank/DDBJ databases">
        <title>Draft genome of two endophytic bacteria isolated from 'guarana' Paullinia cupana (Mart.) Ducke.</title>
        <authorList>
            <person name="Siqueira K.A."/>
            <person name="Liotti R.G."/>
            <person name="Mendes T.A."/>
            <person name="Soares M.A."/>
        </authorList>
    </citation>
    <scope>NUCLEOTIDE SEQUENCE [LARGE SCALE GENOMIC DNA]</scope>
    <source>
        <strain evidence="1 2">342</strain>
    </source>
</reference>
<dbReference type="Proteomes" id="UP000239181">
    <property type="component" value="Unassembled WGS sequence"/>
</dbReference>
<proteinExistence type="predicted"/>
<name>A0A2S9I8C8_9GAMM</name>
<comment type="caution">
    <text evidence="1">The sequence shown here is derived from an EMBL/GenBank/DDBJ whole genome shotgun (WGS) entry which is preliminary data.</text>
</comment>
<evidence type="ECO:0000313" key="1">
    <source>
        <dbReference type="EMBL" id="PRD14047.1"/>
    </source>
</evidence>